<geneLocation type="plasmid" evidence="1">
    <name>pP742501</name>
</geneLocation>
<organism evidence="1">
    <name type="scientific">Cyanothece sp. (strain PCC 7425 / ATCC 29141)</name>
    <dbReference type="NCBI Taxonomy" id="395961"/>
    <lineage>
        <taxon>Bacteria</taxon>
        <taxon>Bacillati</taxon>
        <taxon>Cyanobacteriota</taxon>
        <taxon>Cyanophyceae</taxon>
        <taxon>Gomontiellales</taxon>
        <taxon>Cyanothecaceae</taxon>
        <taxon>Cyanothece</taxon>
    </lineage>
</organism>
<dbReference type="EMBL" id="CP001345">
    <property type="protein sequence ID" value="ACL47674.1"/>
    <property type="molecule type" value="Genomic_DNA"/>
</dbReference>
<accession>B8HZ26</accession>
<dbReference type="OrthoDB" id="494122at2"/>
<dbReference type="InterPro" id="IPR027417">
    <property type="entry name" value="P-loop_NTPase"/>
</dbReference>
<proteinExistence type="predicted"/>
<dbReference type="SUPFAM" id="SSF52540">
    <property type="entry name" value="P-loop containing nucleoside triphosphate hydrolases"/>
    <property type="match status" value="1"/>
</dbReference>
<protein>
    <submittedName>
        <fullName evidence="1">Uncharacterized protein</fullName>
    </submittedName>
</protein>
<reference evidence="1" key="1">
    <citation type="submission" date="2009-01" db="EMBL/GenBank/DDBJ databases">
        <title>Complete sequence of plasmid1 Cyanothece sp. PCC 7425.</title>
        <authorList>
            <consortium name="US DOE Joint Genome Institute"/>
            <person name="Lucas S."/>
            <person name="Copeland A."/>
            <person name="Lapidus A."/>
            <person name="Glavina del Rio T."/>
            <person name="Dalin E."/>
            <person name="Tice H."/>
            <person name="Bruce D."/>
            <person name="Goodwin L."/>
            <person name="Pitluck S."/>
            <person name="Sims D."/>
            <person name="Meineke L."/>
            <person name="Brettin T."/>
            <person name="Detter J.C."/>
            <person name="Han C."/>
            <person name="Larimer F."/>
            <person name="Land M."/>
            <person name="Hauser L."/>
            <person name="Kyrpides N."/>
            <person name="Ovchinnikova G."/>
            <person name="Liberton M."/>
            <person name="Stoeckel J."/>
            <person name="Banerjee A."/>
            <person name="Singh A."/>
            <person name="Page L."/>
            <person name="Sato H."/>
            <person name="Zhao L."/>
            <person name="Sherman L."/>
            <person name="Pakrasi H."/>
            <person name="Richardson P."/>
        </authorList>
    </citation>
    <scope>NUCLEOTIDE SEQUENCE</scope>
    <source>
        <strain evidence="1">PCC 7425</strain>
        <plasmid evidence="1">pP742501</plasmid>
    </source>
</reference>
<dbReference type="AlphaFoldDB" id="B8HZ26"/>
<dbReference type="KEGG" id="cyn:Cyan7425_5415"/>
<gene>
    <name evidence="1" type="ordered locus">Cyan7425_5415</name>
</gene>
<dbReference type="Gene3D" id="3.40.50.300">
    <property type="entry name" value="P-loop containing nucleotide triphosphate hydrolases"/>
    <property type="match status" value="1"/>
</dbReference>
<evidence type="ECO:0000313" key="1">
    <source>
        <dbReference type="EMBL" id="ACL47674.1"/>
    </source>
</evidence>
<keyword evidence="1" id="KW-0614">Plasmid</keyword>
<name>B8HZ26_CYAP4</name>
<sequence>MLHPDDQRYKSDHPLDLKITGHSAHASIAAYLPLKATCEFDVFGEKVGALILQRGTAARTFVWGWEIQGTHVYDLAQNLISLYDALQEGLLNIPYYQVWSLHIGGEATSEDRTRQLLELIERNDNPEIDQLLVSEIGRVQHLARSGLREPKFARLYVTYKPQADQQGRKRADRVEAFGKEVYEIWSTLRDWISGQKTQKQLAAVEEQFRTAFLRGYRSAATLLSGTFGLAVRPMSEAALWTNLRHRFSGEPAGHSPNRVSCRMDERGVRLRSELTGELHITGHLIKDYPVKCDPEWVYTRRFDPESGDIRDRYTGILRATGQYKSLAHEYHQCRVFWDLLANESCKDTEFFIQLTPSDTRIARAAASELYRQSIKQFEATASKRYYDAASDESARQARDALRSLYLGDSPLRVGFCVLIHRRSLADLDLACRDFISRCRWLELVREYVVTHRLWLQTLPCNDDALLQYKIFGYDYARVKRTGAQFDRRIYYGSKEVIAFFPIARTLANDEQGIEFIAPDKQPVRVDFFHPGMEKHWCIVAAHRSSKSVLANNMADHALAMGQPVTWLDYPPADGSSTLRDRCQYMGGTHIDIQLESFNLLQIPDFSGLAAEIQQDRLRSLTGYWIQQLMILAGPTGQDLQLEQLARTILELSIATYLEDPLIQTRYGTAIREGFGSQAWQSTPTLKDFARFVSREKLESRLANLGDRVQEALELLQFNLGRITDTRTTIGRAISLPSTVRLDNLLTVFSLRNMNEGQESLAYSLAAYSSAIQKSLSHPISHVLIDEAQNLATHAGVLKLASNLATTGGKAGIRMGLITNSFTKVAQSVAGADLLANLNTKFVGRIEAGSVDPLAESLGIPVQLLNQCASEQFYMNRKEGYSNWLIQDYKKHTFGRWYAPWESVVLSASNANERLVKQWFFDHFTDKHEALSACTRYFRYHWQSEQDLVIPLSLDHLQTFMPQSPCSV</sequence>
<dbReference type="HOGENOM" id="CLU_011112_0_0_3"/>